<gene>
    <name evidence="2" type="ORF">RhiirC2_802817</name>
</gene>
<dbReference type="AlphaFoldDB" id="A0A2N1M0Y7"/>
<evidence type="ECO:0000313" key="3">
    <source>
        <dbReference type="Proteomes" id="UP000233469"/>
    </source>
</evidence>
<accession>A0A2N1M0Y7</accession>
<comment type="caution">
    <text evidence="2">The sequence shown here is derived from an EMBL/GenBank/DDBJ whole genome shotgun (WGS) entry which is preliminary data.</text>
</comment>
<feature type="compositionally biased region" description="Basic and acidic residues" evidence="1">
    <location>
        <begin position="39"/>
        <end position="59"/>
    </location>
</feature>
<proteinExistence type="predicted"/>
<feature type="region of interest" description="Disordered" evidence="1">
    <location>
        <begin position="33"/>
        <end position="109"/>
    </location>
</feature>
<protein>
    <submittedName>
        <fullName evidence="2">Uncharacterized protein</fullName>
    </submittedName>
</protein>
<organism evidence="2 3">
    <name type="scientific">Rhizophagus irregularis</name>
    <dbReference type="NCBI Taxonomy" id="588596"/>
    <lineage>
        <taxon>Eukaryota</taxon>
        <taxon>Fungi</taxon>
        <taxon>Fungi incertae sedis</taxon>
        <taxon>Mucoromycota</taxon>
        <taxon>Glomeromycotina</taxon>
        <taxon>Glomeromycetes</taxon>
        <taxon>Glomerales</taxon>
        <taxon>Glomeraceae</taxon>
        <taxon>Rhizophagus</taxon>
    </lineage>
</organism>
<feature type="compositionally biased region" description="Polar residues" evidence="1">
    <location>
        <begin position="85"/>
        <end position="104"/>
    </location>
</feature>
<sequence>MQFYSHSICLNELIPMKRKLCNITFLVNKSTRFVSSDDESGKKDHQPSKKKSKIPEKSKKLSSIKASNKFTEIVSSDNKNDEDSQSNSSLERTSGLETDSSSATPRKVTYHSLTELPKDMKDNLHISNYLISNLLNA</sequence>
<dbReference type="Proteomes" id="UP000233469">
    <property type="component" value="Unassembled WGS sequence"/>
</dbReference>
<name>A0A2N1M0Y7_9GLOM</name>
<reference evidence="2 3" key="1">
    <citation type="submission" date="2016-04" db="EMBL/GenBank/DDBJ databases">
        <title>Genome analyses suggest a sexual origin of heterokaryosis in a supposedly ancient asexual fungus.</title>
        <authorList>
            <person name="Ropars J."/>
            <person name="Sedzielewska K."/>
            <person name="Noel J."/>
            <person name="Charron P."/>
            <person name="Farinelli L."/>
            <person name="Marton T."/>
            <person name="Kruger M."/>
            <person name="Pelin A."/>
            <person name="Brachmann A."/>
            <person name="Corradi N."/>
        </authorList>
    </citation>
    <scope>NUCLEOTIDE SEQUENCE [LARGE SCALE GENOMIC DNA]</scope>
    <source>
        <strain evidence="2 3">C2</strain>
    </source>
</reference>
<evidence type="ECO:0000256" key="1">
    <source>
        <dbReference type="SAM" id="MobiDB-lite"/>
    </source>
</evidence>
<evidence type="ECO:0000313" key="2">
    <source>
        <dbReference type="EMBL" id="PKK55288.1"/>
    </source>
</evidence>
<dbReference type="EMBL" id="LLXL01007993">
    <property type="protein sequence ID" value="PKK55288.1"/>
    <property type="molecule type" value="Genomic_DNA"/>
</dbReference>
<reference evidence="2 3" key="2">
    <citation type="submission" date="2017-10" db="EMBL/GenBank/DDBJ databases">
        <title>Extensive intraspecific genome diversity in a model arbuscular mycorrhizal fungus.</title>
        <authorList>
            <person name="Chen E.C.H."/>
            <person name="Morin E."/>
            <person name="Baudet D."/>
            <person name="Noel J."/>
            <person name="Ndikumana S."/>
            <person name="Charron P."/>
            <person name="St-Onge C."/>
            <person name="Giorgi J."/>
            <person name="Grigoriev I.V."/>
            <person name="Roux C."/>
            <person name="Martin F.M."/>
            <person name="Corradi N."/>
        </authorList>
    </citation>
    <scope>NUCLEOTIDE SEQUENCE [LARGE SCALE GENOMIC DNA]</scope>
    <source>
        <strain evidence="2 3">C2</strain>
    </source>
</reference>
<feature type="compositionally biased region" description="Polar residues" evidence="1">
    <location>
        <begin position="66"/>
        <end position="77"/>
    </location>
</feature>